<dbReference type="PANTHER" id="PTHR45947">
    <property type="entry name" value="SULFOQUINOVOSYL TRANSFERASE SQD2"/>
    <property type="match status" value="1"/>
</dbReference>
<evidence type="ECO:0000259" key="2">
    <source>
        <dbReference type="Pfam" id="PF13439"/>
    </source>
</evidence>
<dbReference type="EMBL" id="CP000102">
    <property type="protein sequence ID" value="ABC56472.1"/>
    <property type="molecule type" value="Genomic_DNA"/>
</dbReference>
<dbReference type="Pfam" id="PF13439">
    <property type="entry name" value="Glyco_transf_4"/>
    <property type="match status" value="1"/>
</dbReference>
<proteinExistence type="predicted"/>
<dbReference type="Proteomes" id="UP000001931">
    <property type="component" value="Chromosome"/>
</dbReference>
<sequence>MKIAFIYDTAYPWVTGGAENRIFEIGKRLRLRGHDIHVFSLGYWMETKEYYGQETIKYNDITYHSVGKPMELYTKDGSRSIKEALYFAKCLVSVNFDDFDIVDCQGFPYFSCYTSKLKTMNSKANLVITLHEVWNDYWYDYMGRKGFFGKIVEKGILHLTDNVICVSTATYENMLENNKPSNSIIISNGVNINEIIYLDPSKQYCDVIYAGRLIAEKHVDLLIKAMRKVVDVHPYAKCFIVGEGPMEDYLKHIVSTLELEKNVFFLGFYKNKEDLYKTLKSSSILVLPSLREGFGIIAIEANACGVPVITVNAKMNAAKDLINEDNGWIINDNVDSLAILINQLISDGISYNKRNLCRKSAKKYDWNSIAAKTENYYLKILKNN</sequence>
<gene>
    <name evidence="3" type="ordered locus">Msp_0053</name>
</gene>
<dbReference type="InterPro" id="IPR028098">
    <property type="entry name" value="Glyco_trans_4-like_N"/>
</dbReference>
<accession>Q2NI20</accession>
<evidence type="ECO:0000313" key="3">
    <source>
        <dbReference type="EMBL" id="ABC56472.1"/>
    </source>
</evidence>
<dbReference type="InterPro" id="IPR001296">
    <property type="entry name" value="Glyco_trans_1"/>
</dbReference>
<evidence type="ECO:0000313" key="4">
    <source>
        <dbReference type="Proteomes" id="UP000001931"/>
    </source>
</evidence>
<dbReference type="PANTHER" id="PTHR45947:SF3">
    <property type="entry name" value="SULFOQUINOVOSYL TRANSFERASE SQD2"/>
    <property type="match status" value="1"/>
</dbReference>
<dbReference type="InterPro" id="IPR050194">
    <property type="entry name" value="Glycosyltransferase_grp1"/>
</dbReference>
<evidence type="ECO:0000259" key="1">
    <source>
        <dbReference type="Pfam" id="PF00534"/>
    </source>
</evidence>
<feature type="domain" description="Glycosyltransferase subfamily 4-like N-terminal" evidence="2">
    <location>
        <begin position="16"/>
        <end position="193"/>
    </location>
</feature>
<protein>
    <submittedName>
        <fullName evidence="3">Predicted glycosyltransferase</fullName>
    </submittedName>
</protein>
<dbReference type="CDD" id="cd03801">
    <property type="entry name" value="GT4_PimA-like"/>
    <property type="match status" value="1"/>
</dbReference>
<dbReference type="Gene3D" id="3.40.50.2000">
    <property type="entry name" value="Glycogen Phosphorylase B"/>
    <property type="match status" value="2"/>
</dbReference>
<dbReference type="GeneID" id="3855788"/>
<name>Q2NI20_METST</name>
<dbReference type="RefSeq" id="WP_011405671.1">
    <property type="nucleotide sequence ID" value="NC_007681.1"/>
</dbReference>
<organism evidence="3 4">
    <name type="scientific">Methanosphaera stadtmanae (strain ATCC 43021 / DSM 3091 / JCM 11832 / MCB-3)</name>
    <dbReference type="NCBI Taxonomy" id="339860"/>
    <lineage>
        <taxon>Archaea</taxon>
        <taxon>Methanobacteriati</taxon>
        <taxon>Methanobacteriota</taxon>
        <taxon>Methanomada group</taxon>
        <taxon>Methanobacteria</taxon>
        <taxon>Methanobacteriales</taxon>
        <taxon>Methanobacteriaceae</taxon>
        <taxon>Methanosphaera</taxon>
    </lineage>
</organism>
<dbReference type="KEGG" id="mst:Msp_0053"/>
<dbReference type="STRING" id="339860.Msp_0053"/>
<dbReference type="AlphaFoldDB" id="Q2NI20"/>
<keyword evidence="4" id="KW-1185">Reference proteome</keyword>
<keyword evidence="3" id="KW-0808">Transferase</keyword>
<dbReference type="Pfam" id="PF00534">
    <property type="entry name" value="Glycos_transf_1"/>
    <property type="match status" value="1"/>
</dbReference>
<dbReference type="CAZy" id="GT4">
    <property type="family name" value="Glycosyltransferase Family 4"/>
</dbReference>
<dbReference type="GO" id="GO:0016757">
    <property type="term" value="F:glycosyltransferase activity"/>
    <property type="evidence" value="ECO:0007669"/>
    <property type="project" value="InterPro"/>
</dbReference>
<feature type="domain" description="Glycosyl transferase family 1" evidence="1">
    <location>
        <begin position="206"/>
        <end position="363"/>
    </location>
</feature>
<dbReference type="eggNOG" id="arCOG01403">
    <property type="taxonomic scope" value="Archaea"/>
</dbReference>
<dbReference type="OrthoDB" id="132546at2157"/>
<reference evidence="3 4" key="1">
    <citation type="journal article" date="2006" name="J. Bacteriol.">
        <title>The genome sequence of Methanosphaera stadtmanae reveals why this human intestinal archaeon is restricted to methanol and H2 for methane formation and ATP synthesis.</title>
        <authorList>
            <person name="Fricke W.F."/>
            <person name="Seedorf H."/>
            <person name="Henne A."/>
            <person name="Kruer M."/>
            <person name="Liesegang H."/>
            <person name="Hedderich R."/>
            <person name="Gottschalk G."/>
            <person name="Thauer R.K."/>
        </authorList>
    </citation>
    <scope>NUCLEOTIDE SEQUENCE [LARGE SCALE GENOMIC DNA]</scope>
    <source>
        <strain evidence="4">ATCC 43021 / DSM 3091 / JCM 11832 / MCB-3</strain>
    </source>
</reference>
<dbReference type="HOGENOM" id="CLU_009583_2_2_2"/>
<dbReference type="SUPFAM" id="SSF53756">
    <property type="entry name" value="UDP-Glycosyltransferase/glycogen phosphorylase"/>
    <property type="match status" value="1"/>
</dbReference>